<gene>
    <name evidence="1" type="ORF">AVEN_210145_1</name>
</gene>
<dbReference type="AlphaFoldDB" id="A0A4Y2U966"/>
<evidence type="ECO:0000313" key="1">
    <source>
        <dbReference type="EMBL" id="GBO09053.1"/>
    </source>
</evidence>
<reference evidence="1 2" key="1">
    <citation type="journal article" date="2019" name="Sci. Rep.">
        <title>Orb-weaving spider Araneus ventricosus genome elucidates the spidroin gene catalogue.</title>
        <authorList>
            <person name="Kono N."/>
            <person name="Nakamura H."/>
            <person name="Ohtoshi R."/>
            <person name="Moran D.A.P."/>
            <person name="Shinohara A."/>
            <person name="Yoshida Y."/>
            <person name="Fujiwara M."/>
            <person name="Mori M."/>
            <person name="Tomita M."/>
            <person name="Arakawa K."/>
        </authorList>
    </citation>
    <scope>NUCLEOTIDE SEQUENCE [LARGE SCALE GENOMIC DNA]</scope>
</reference>
<accession>A0A4Y2U966</accession>
<sequence length="493" mass="58692">MEKQLKCVLMLSLKEMALRTVTVLLWNDSDTASVSKFRIPGFHTEESKKEWREIIEDKMKDKILKLELPESLTKQVIDIVRPIGLQIRRWKDCQEDYLSNKNKKITLPNSVKLFWNTAGMIDYRKTAEELIRCDALNVVQRYKIACTNCLEDCIPLLWEKLPEERKMRFLRAGIPSPKLELCWSYIIRGQLSELDYLLRTSKRTLTSFNQWAFERSVENGNKTATEYFFQKLTHEEREASLMRTVEALLRNRFRIKSKHLFRFRNEKLSDVSCYLLTLMTPEQQMEIFKKHPSGVLLRFLDWPWPDLFLENAGLIWIFLPPSGYGDLLLNMASRFELSDHYFPKLFQEFFMQSPLDCKKYFVDQKSVFGTPASRFLSTFFRCEDSESVEVIFRNMDTADRVRLLSSDDVLRLFYFYMLKDLWYMVEVSLREAALSREDMQRLKEAFIECNFIGQVEWENRKFIRFFEFLDEADASADEEKKAQKRKLENCCPE</sequence>
<keyword evidence="2" id="KW-1185">Reference proteome</keyword>
<dbReference type="Proteomes" id="UP000499080">
    <property type="component" value="Unassembled WGS sequence"/>
</dbReference>
<name>A0A4Y2U966_ARAVE</name>
<comment type="caution">
    <text evidence="1">The sequence shown here is derived from an EMBL/GenBank/DDBJ whole genome shotgun (WGS) entry which is preliminary data.</text>
</comment>
<protein>
    <submittedName>
        <fullName evidence="1">Uncharacterized protein</fullName>
    </submittedName>
</protein>
<dbReference type="EMBL" id="BGPR01034608">
    <property type="protein sequence ID" value="GBO09053.1"/>
    <property type="molecule type" value="Genomic_DNA"/>
</dbReference>
<evidence type="ECO:0000313" key="2">
    <source>
        <dbReference type="Proteomes" id="UP000499080"/>
    </source>
</evidence>
<proteinExistence type="predicted"/>
<organism evidence="1 2">
    <name type="scientific">Araneus ventricosus</name>
    <name type="common">Orbweaver spider</name>
    <name type="synonym">Epeira ventricosa</name>
    <dbReference type="NCBI Taxonomy" id="182803"/>
    <lineage>
        <taxon>Eukaryota</taxon>
        <taxon>Metazoa</taxon>
        <taxon>Ecdysozoa</taxon>
        <taxon>Arthropoda</taxon>
        <taxon>Chelicerata</taxon>
        <taxon>Arachnida</taxon>
        <taxon>Araneae</taxon>
        <taxon>Araneomorphae</taxon>
        <taxon>Entelegynae</taxon>
        <taxon>Araneoidea</taxon>
        <taxon>Araneidae</taxon>
        <taxon>Araneus</taxon>
    </lineage>
</organism>